<dbReference type="AlphaFoldDB" id="A0A846WA74"/>
<comment type="caution">
    <text evidence="3">The sequence shown here is derived from an EMBL/GenBank/DDBJ whole genome shotgun (WGS) entry which is preliminary data.</text>
</comment>
<evidence type="ECO:0000259" key="2">
    <source>
        <dbReference type="SMART" id="SM00824"/>
    </source>
</evidence>
<dbReference type="InterPro" id="IPR029058">
    <property type="entry name" value="AB_hydrolase_fold"/>
</dbReference>
<gene>
    <name evidence="3" type="ORF">HGA10_19490</name>
</gene>
<evidence type="ECO:0000313" key="3">
    <source>
        <dbReference type="EMBL" id="NKX89477.1"/>
    </source>
</evidence>
<dbReference type="SMART" id="SM00824">
    <property type="entry name" value="PKS_TE"/>
    <property type="match status" value="1"/>
</dbReference>
<protein>
    <recommendedName>
        <fullName evidence="2">Thioesterase TesA-like domain-containing protein</fullName>
    </recommendedName>
</protein>
<proteinExistence type="predicted"/>
<dbReference type="InterPro" id="IPR020802">
    <property type="entry name" value="TesA-like"/>
</dbReference>
<sequence>MASRLSETLGTPVPVAWFFTDPTPAVVVERLRGDDAQADAFAVLLPLRTGGTGAPLFCIHPVGGLSWSFAGLTRHLDPQRPVYGLQSPALTADEPLPDSIDAWARRYIDAIRSVQPEGPYHLLGWSLGGLLAHAVATGLRAEGEQVARLAIMDSWLGDGPEQTPAPTVGDLLGGLAGEELDFGIDGLTAAAANLGGPLAGLDRARIARIIDAAQASMSMVDDYRPRRFDGDLVYFAATVDDPTGTHGAATWAPVVDGAVICHRIEATHWAMANEHALARIAQVLDAPCRGEPAPRPRATTRVDARAGAGGA</sequence>
<organism evidence="3 4">
    <name type="scientific">Nocardia coubleae</name>
    <dbReference type="NCBI Taxonomy" id="356147"/>
    <lineage>
        <taxon>Bacteria</taxon>
        <taxon>Bacillati</taxon>
        <taxon>Actinomycetota</taxon>
        <taxon>Actinomycetes</taxon>
        <taxon>Mycobacteriales</taxon>
        <taxon>Nocardiaceae</taxon>
        <taxon>Nocardia</taxon>
    </lineage>
</organism>
<feature type="region of interest" description="Disordered" evidence="1">
    <location>
        <begin position="290"/>
        <end position="311"/>
    </location>
</feature>
<accession>A0A846WA74</accession>
<dbReference type="Pfam" id="PF00975">
    <property type="entry name" value="Thioesterase"/>
    <property type="match status" value="1"/>
</dbReference>
<reference evidence="3 4" key="1">
    <citation type="submission" date="2020-04" db="EMBL/GenBank/DDBJ databases">
        <title>MicrobeNet Type strains.</title>
        <authorList>
            <person name="Nicholson A.C."/>
        </authorList>
    </citation>
    <scope>NUCLEOTIDE SEQUENCE [LARGE SCALE GENOMIC DNA]</scope>
    <source>
        <strain evidence="3 4">DSM 44960</strain>
    </source>
</reference>
<evidence type="ECO:0000256" key="1">
    <source>
        <dbReference type="SAM" id="MobiDB-lite"/>
    </source>
</evidence>
<dbReference type="Proteomes" id="UP000572007">
    <property type="component" value="Unassembled WGS sequence"/>
</dbReference>
<dbReference type="EMBL" id="JAAXOM010000005">
    <property type="protein sequence ID" value="NKX89477.1"/>
    <property type="molecule type" value="Genomic_DNA"/>
</dbReference>
<dbReference type="InterPro" id="IPR001031">
    <property type="entry name" value="Thioesterase"/>
</dbReference>
<feature type="domain" description="Thioesterase TesA-like" evidence="2">
    <location>
        <begin position="57"/>
        <end position="284"/>
    </location>
</feature>
<dbReference type="SUPFAM" id="SSF53474">
    <property type="entry name" value="alpha/beta-Hydrolases"/>
    <property type="match status" value="1"/>
</dbReference>
<keyword evidence="4" id="KW-1185">Reference proteome</keyword>
<dbReference type="Gene3D" id="3.40.50.1820">
    <property type="entry name" value="alpha/beta hydrolase"/>
    <property type="match status" value="1"/>
</dbReference>
<evidence type="ECO:0000313" key="4">
    <source>
        <dbReference type="Proteomes" id="UP000572007"/>
    </source>
</evidence>
<name>A0A846WA74_9NOCA</name>